<dbReference type="Gene3D" id="1.20.120.1380">
    <property type="entry name" value="Flagellar FlhF biosynthesis protein, N domain"/>
    <property type="match status" value="1"/>
</dbReference>
<feature type="domain" description="SRP54-type proteins GTP-binding" evidence="16">
    <location>
        <begin position="226"/>
        <end position="419"/>
    </location>
</feature>
<keyword evidence="18" id="KW-1185">Reference proteome</keyword>
<proteinExistence type="inferred from homology"/>
<keyword evidence="17" id="KW-0969">Cilium</keyword>
<evidence type="ECO:0000256" key="10">
    <source>
        <dbReference type="ARBA" id="ARBA00023136"/>
    </source>
</evidence>
<keyword evidence="5" id="KW-1003">Cell membrane</keyword>
<evidence type="ECO:0000259" key="15">
    <source>
        <dbReference type="SMART" id="SM00382"/>
    </source>
</evidence>
<dbReference type="SMART" id="SM00962">
    <property type="entry name" value="SRP54"/>
    <property type="match status" value="1"/>
</dbReference>
<feature type="region of interest" description="Disordered" evidence="14">
    <location>
        <begin position="49"/>
        <end position="136"/>
    </location>
</feature>
<dbReference type="SUPFAM" id="SSF52540">
    <property type="entry name" value="P-loop containing nucleoside triphosphate hydrolases"/>
    <property type="match status" value="1"/>
</dbReference>
<accession>A0ABT7SV95</accession>
<keyword evidence="4" id="KW-0813">Transport</keyword>
<feature type="compositionally biased region" description="Basic and acidic residues" evidence="14">
    <location>
        <begin position="108"/>
        <end position="129"/>
    </location>
</feature>
<feature type="domain" description="AAA+ ATPase" evidence="15">
    <location>
        <begin position="225"/>
        <end position="432"/>
    </location>
</feature>
<keyword evidence="11" id="KW-1006">Bacterial flagellum protein export</keyword>
<keyword evidence="8" id="KW-0653">Protein transport</keyword>
<evidence type="ECO:0000256" key="7">
    <source>
        <dbReference type="ARBA" id="ARBA00022795"/>
    </source>
</evidence>
<keyword evidence="17" id="KW-0282">Flagellum</keyword>
<dbReference type="InterPro" id="IPR000897">
    <property type="entry name" value="SRP54_GTPase_dom"/>
</dbReference>
<evidence type="ECO:0000256" key="4">
    <source>
        <dbReference type="ARBA" id="ARBA00022448"/>
    </source>
</evidence>
<dbReference type="NCBIfam" id="TIGR03499">
    <property type="entry name" value="FlhF"/>
    <property type="match status" value="1"/>
</dbReference>
<evidence type="ECO:0000256" key="5">
    <source>
        <dbReference type="ARBA" id="ARBA00022475"/>
    </source>
</evidence>
<gene>
    <name evidence="17" type="primary">flhF</name>
    <name evidence="17" type="ORF">QTP81_05845</name>
</gene>
<keyword evidence="10" id="KW-0472">Membrane</keyword>
<dbReference type="PANTHER" id="PTHR43134">
    <property type="entry name" value="SIGNAL RECOGNITION PARTICLE RECEPTOR SUBUNIT ALPHA"/>
    <property type="match status" value="1"/>
</dbReference>
<dbReference type="EMBL" id="JAUCBP010000006">
    <property type="protein sequence ID" value="MDM7860111.1"/>
    <property type="molecule type" value="Genomic_DNA"/>
</dbReference>
<comment type="subcellular location">
    <subcellularLocation>
        <location evidence="1">Cell membrane</location>
        <topology evidence="1">Peripheral membrane protein</topology>
        <orientation evidence="1">Cytoplasmic side</orientation>
    </subcellularLocation>
</comment>
<protein>
    <recommendedName>
        <fullName evidence="3 13">Flagellar biosynthesis protein FlhF</fullName>
    </recommendedName>
</protein>
<evidence type="ECO:0000313" key="18">
    <source>
        <dbReference type="Proteomes" id="UP001234343"/>
    </source>
</evidence>
<evidence type="ECO:0000256" key="11">
    <source>
        <dbReference type="ARBA" id="ARBA00023225"/>
    </source>
</evidence>
<evidence type="ECO:0000256" key="13">
    <source>
        <dbReference type="NCBIfam" id="TIGR03499"/>
    </source>
</evidence>
<dbReference type="PANTHER" id="PTHR43134:SF3">
    <property type="entry name" value="FLAGELLAR BIOSYNTHESIS PROTEIN FLHF"/>
    <property type="match status" value="1"/>
</dbReference>
<dbReference type="InterPro" id="IPR020006">
    <property type="entry name" value="FlhF"/>
</dbReference>
<feature type="compositionally biased region" description="Low complexity" evidence="14">
    <location>
        <begin position="81"/>
        <end position="90"/>
    </location>
</feature>
<evidence type="ECO:0000256" key="6">
    <source>
        <dbReference type="ARBA" id="ARBA00022741"/>
    </source>
</evidence>
<evidence type="ECO:0000259" key="16">
    <source>
        <dbReference type="SMART" id="SM00962"/>
    </source>
</evidence>
<dbReference type="RefSeq" id="WP_289364344.1">
    <property type="nucleotide sequence ID" value="NZ_JAUCBP010000006.1"/>
</dbReference>
<dbReference type="CDD" id="cd17873">
    <property type="entry name" value="FlhF"/>
    <property type="match status" value="1"/>
</dbReference>
<evidence type="ECO:0000256" key="1">
    <source>
        <dbReference type="ARBA" id="ARBA00004413"/>
    </source>
</evidence>
<name>A0ABT7SV95_9ALTE</name>
<evidence type="ECO:0000256" key="9">
    <source>
        <dbReference type="ARBA" id="ARBA00023134"/>
    </source>
</evidence>
<evidence type="ECO:0000256" key="3">
    <source>
        <dbReference type="ARBA" id="ARBA00014919"/>
    </source>
</evidence>
<keyword evidence="7" id="KW-1005">Bacterial flagellum biogenesis</keyword>
<keyword evidence="17" id="KW-0966">Cell projection</keyword>
<evidence type="ECO:0000256" key="2">
    <source>
        <dbReference type="ARBA" id="ARBA00008531"/>
    </source>
</evidence>
<dbReference type="Proteomes" id="UP001234343">
    <property type="component" value="Unassembled WGS sequence"/>
</dbReference>
<evidence type="ECO:0000313" key="17">
    <source>
        <dbReference type="EMBL" id="MDM7860111.1"/>
    </source>
</evidence>
<reference evidence="17 18" key="1">
    <citation type="submission" date="2023-06" db="EMBL/GenBank/DDBJ databases">
        <title>Alteromonas sp. ASW11-36 isolated from intertidal sand.</title>
        <authorList>
            <person name="Li Y."/>
        </authorList>
    </citation>
    <scope>NUCLEOTIDE SEQUENCE [LARGE SCALE GENOMIC DNA]</scope>
    <source>
        <strain evidence="17 18">ASW11-36</strain>
    </source>
</reference>
<dbReference type="Gene3D" id="3.40.50.300">
    <property type="entry name" value="P-loop containing nucleotide triphosphate hydrolases"/>
    <property type="match status" value="1"/>
</dbReference>
<evidence type="ECO:0000256" key="12">
    <source>
        <dbReference type="ARBA" id="ARBA00025337"/>
    </source>
</evidence>
<dbReference type="Pfam" id="PF00448">
    <property type="entry name" value="SRP54"/>
    <property type="match status" value="1"/>
</dbReference>
<evidence type="ECO:0000256" key="14">
    <source>
        <dbReference type="SAM" id="MobiDB-lite"/>
    </source>
</evidence>
<keyword evidence="6" id="KW-0547">Nucleotide-binding</keyword>
<comment type="function">
    <text evidence="12">Necessary for flagellar biosynthesis. May be involved in translocation of the flagellum.</text>
</comment>
<dbReference type="InterPro" id="IPR047040">
    <property type="entry name" value="FlhF__GTPase_dom"/>
</dbReference>
<organism evidence="17 18">
    <name type="scientific">Alteromonas arenosi</name>
    <dbReference type="NCBI Taxonomy" id="3055817"/>
    <lineage>
        <taxon>Bacteria</taxon>
        <taxon>Pseudomonadati</taxon>
        <taxon>Pseudomonadota</taxon>
        <taxon>Gammaproteobacteria</taxon>
        <taxon>Alteromonadales</taxon>
        <taxon>Alteromonadaceae</taxon>
        <taxon>Alteromonas/Salinimonas group</taxon>
        <taxon>Alteromonas</taxon>
    </lineage>
</organism>
<dbReference type="InterPro" id="IPR003593">
    <property type="entry name" value="AAA+_ATPase"/>
</dbReference>
<dbReference type="InterPro" id="IPR027417">
    <property type="entry name" value="P-loop_NTPase"/>
</dbReference>
<keyword evidence="9" id="KW-0342">GTP-binding</keyword>
<comment type="caution">
    <text evidence="17">The sequence shown here is derived from an EMBL/GenBank/DDBJ whole genome shotgun (WGS) entry which is preliminary data.</text>
</comment>
<comment type="similarity">
    <text evidence="2">Belongs to the GTP-binding SRP family.</text>
</comment>
<dbReference type="SMART" id="SM00382">
    <property type="entry name" value="AAA"/>
    <property type="match status" value="1"/>
</dbReference>
<sequence>MKIRRFVGIDMREALRKVKDELGADAVIMSTRKTSEGIELTAAFDKEQPNARVKAEPSISVKPTPTLSEIIGDSGPDSLRQLLEQQQAQASKPAGEPAIAKPSVKRPAPAEHYSHTSHNDNSAKPDDRQVSVTPSDLQDVKEELASLRNVLSFQVAALSQQQKQAKNPLHGYLHHQLQAMGITPALCDQFISYLPSDADEREAWLALLKLMANRLHIEGHQLLSQSGVVAMVGPTGAGKTTTVAKLAARYAQKYGAEHVAMVTIDTYRIAAYEQLSTYGKIIGCVVKKAQSGEELADVLYQLRHKKMILIDTAGFSQRDARLIGQLRDFSTGINMPINYYLVAQANAQYASLQGVVEAYKNVKIQGCIFTKLDECYSLGEMLSIAIAYNLPLSFITDGQKVPEDIATANGKNLISLAARLYKKYKLHHTSNHIAANAARAV</sequence>
<evidence type="ECO:0000256" key="8">
    <source>
        <dbReference type="ARBA" id="ARBA00022927"/>
    </source>
</evidence>